<evidence type="ECO:0000313" key="3">
    <source>
        <dbReference type="EMBL" id="MBX0303799.1"/>
    </source>
</evidence>
<organism evidence="3 4">
    <name type="scientific">Haloarcula salinisoli</name>
    <dbReference type="NCBI Taxonomy" id="2487746"/>
    <lineage>
        <taxon>Archaea</taxon>
        <taxon>Methanobacteriati</taxon>
        <taxon>Methanobacteriota</taxon>
        <taxon>Stenosarchaea group</taxon>
        <taxon>Halobacteria</taxon>
        <taxon>Halobacteriales</taxon>
        <taxon>Haloarculaceae</taxon>
        <taxon>Haloarcula</taxon>
    </lineage>
</organism>
<name>A0A8J7YJC9_9EURY</name>
<dbReference type="RefSeq" id="WP_220587989.1">
    <property type="nucleotide sequence ID" value="NZ_RKLQ01000001.1"/>
</dbReference>
<dbReference type="EMBL" id="RKLQ01000001">
    <property type="protein sequence ID" value="MBX0303799.1"/>
    <property type="molecule type" value="Genomic_DNA"/>
</dbReference>
<evidence type="ECO:0000256" key="1">
    <source>
        <dbReference type="SAM" id="MobiDB-lite"/>
    </source>
</evidence>
<evidence type="ECO:0000259" key="2">
    <source>
        <dbReference type="Pfam" id="PF18545"/>
    </source>
</evidence>
<dbReference type="AlphaFoldDB" id="A0A8J7YJC9"/>
<protein>
    <recommendedName>
        <fullName evidence="2">Halobacterial output domain-containing protein</fullName>
    </recommendedName>
</protein>
<accession>A0A8J7YJC9</accession>
<feature type="domain" description="Halobacterial output" evidence="2">
    <location>
        <begin position="26"/>
        <end position="93"/>
    </location>
</feature>
<keyword evidence="4" id="KW-1185">Reference proteome</keyword>
<comment type="caution">
    <text evidence="3">The sequence shown here is derived from an EMBL/GenBank/DDBJ whole genome shotgun (WGS) entry which is preliminary data.</text>
</comment>
<proteinExistence type="predicted"/>
<gene>
    <name evidence="3" type="ORF">EGD98_08960</name>
</gene>
<feature type="region of interest" description="Disordered" evidence="1">
    <location>
        <begin position="1"/>
        <end position="23"/>
    </location>
</feature>
<dbReference type="InterPro" id="IPR040624">
    <property type="entry name" value="HalOD1"/>
</dbReference>
<sequence>MENSSSRVDGGRGTGQTISKTFDWSETPPSVAVVRLLSVATNADPTEVEPLAETVDPDALDRLVPSMDAESHLEFTHCCLSIVLYGDGRAAVESEDC</sequence>
<evidence type="ECO:0000313" key="4">
    <source>
        <dbReference type="Proteomes" id="UP000783863"/>
    </source>
</evidence>
<dbReference type="Proteomes" id="UP000783863">
    <property type="component" value="Unassembled WGS sequence"/>
</dbReference>
<reference evidence="3" key="1">
    <citation type="submission" date="2021-06" db="EMBL/GenBank/DDBJ databases">
        <title>Halomicroarcula sp. F24A a new haloarchaeum isolated from saline soil.</title>
        <authorList>
            <person name="Duran-Viseras A."/>
            <person name="Sanchez-Porro C."/>
            <person name="Ventosa A."/>
        </authorList>
    </citation>
    <scope>NUCLEOTIDE SEQUENCE</scope>
    <source>
        <strain evidence="3">F24A</strain>
    </source>
</reference>
<dbReference type="Pfam" id="PF18545">
    <property type="entry name" value="HalOD1"/>
    <property type="match status" value="1"/>
</dbReference>